<dbReference type="GO" id="GO:0003677">
    <property type="term" value="F:DNA binding"/>
    <property type="evidence" value="ECO:0007669"/>
    <property type="project" value="UniProtKB-KW"/>
</dbReference>
<organism evidence="6 7">
    <name type="scientific">Streptococcus peroris ATCC 700780</name>
    <dbReference type="NCBI Taxonomy" id="888746"/>
    <lineage>
        <taxon>Bacteria</taxon>
        <taxon>Bacillati</taxon>
        <taxon>Bacillota</taxon>
        <taxon>Bacilli</taxon>
        <taxon>Lactobacillales</taxon>
        <taxon>Streptococcaceae</taxon>
        <taxon>Streptococcus</taxon>
    </lineage>
</organism>
<dbReference type="HOGENOM" id="CLU_060077_0_6_9"/>
<dbReference type="Proteomes" id="UP000010304">
    <property type="component" value="Unassembled WGS sequence"/>
</dbReference>
<dbReference type="PRINTS" id="PR00040">
    <property type="entry name" value="HTHMERR"/>
</dbReference>
<name>E8KAJ6_9STRE</name>
<keyword evidence="3" id="KW-0010">Activator</keyword>
<sequence>MIKYLTLPKGEGIYYLCEEEIMYHIKEAAQLSGVSVKTLYHYDKIGLLVPLKSENGYRTYSQDDLERLQVILYYKYLGFSLEKIAELLKEEKMNLLPHLTRQLDYLTRERQHLDTLISTLQKTIQEQKGERKMTIEEKFTGFSYQDNQKYHQEAVDKYGQEVMDQALERQKGREDEVASAFNQVFQALAQNLKDGLPTTATENQEEASKLLQAIRTYGFDCSIEVFGHIGKGYVYNPEFKENIDKFGPGTAQYTSDVIAHYVRTQTK</sequence>
<comment type="caution">
    <text evidence="6">The sequence shown here is derived from an EMBL/GenBank/DDBJ whole genome shotgun (WGS) entry which is preliminary data.</text>
</comment>
<dbReference type="GO" id="GO:0003700">
    <property type="term" value="F:DNA-binding transcription factor activity"/>
    <property type="evidence" value="ECO:0007669"/>
    <property type="project" value="InterPro"/>
</dbReference>
<dbReference type="InterPro" id="IPR036244">
    <property type="entry name" value="TipA-like_antibiotic-bd"/>
</dbReference>
<evidence type="ECO:0000313" key="6">
    <source>
        <dbReference type="EMBL" id="EFX40847.1"/>
    </source>
</evidence>
<dbReference type="SUPFAM" id="SSF89082">
    <property type="entry name" value="Antibiotic binding domain of TipA-like multidrug resistance regulators"/>
    <property type="match status" value="1"/>
</dbReference>
<reference evidence="6 7" key="1">
    <citation type="submission" date="2010-12" db="EMBL/GenBank/DDBJ databases">
        <authorList>
            <person name="Muzny D."/>
            <person name="Qin X."/>
            <person name="Deng J."/>
            <person name="Jiang H."/>
            <person name="Liu Y."/>
            <person name="Qu J."/>
            <person name="Song X.-Z."/>
            <person name="Zhang L."/>
            <person name="Thornton R."/>
            <person name="Coyle M."/>
            <person name="Francisco L."/>
            <person name="Jackson L."/>
            <person name="Javaid M."/>
            <person name="Korchina V."/>
            <person name="Kovar C."/>
            <person name="Mata R."/>
            <person name="Mathew T."/>
            <person name="Ngo R."/>
            <person name="Nguyen L."/>
            <person name="Nguyen N."/>
            <person name="Okwuonu G."/>
            <person name="Ongeri F."/>
            <person name="Pham C."/>
            <person name="Simmons D."/>
            <person name="Wilczek-Boney K."/>
            <person name="Hale W."/>
            <person name="Jakkamsetti A."/>
            <person name="Pham P."/>
            <person name="Ruth R."/>
            <person name="San Lucas F."/>
            <person name="Warren J."/>
            <person name="Zhang J."/>
            <person name="Zhao Z."/>
            <person name="Zhou C."/>
            <person name="Zhu D."/>
            <person name="Lee S."/>
            <person name="Bess C."/>
            <person name="Blankenburg K."/>
            <person name="Forbes L."/>
            <person name="Fu Q."/>
            <person name="Gubbala S."/>
            <person name="Hirani K."/>
            <person name="Jayaseelan J.C."/>
            <person name="Lara F."/>
            <person name="Munidasa M."/>
            <person name="Palculict T."/>
            <person name="Patil S."/>
            <person name="Pu L.-L."/>
            <person name="Saada N."/>
            <person name="Tang L."/>
            <person name="Weissenberger G."/>
            <person name="Zhu Y."/>
            <person name="Hemphill L."/>
            <person name="Shang Y."/>
            <person name="Youmans B."/>
            <person name="Ayvaz T."/>
            <person name="Ross M."/>
            <person name="Santibanez J."/>
            <person name="Aqrawi P."/>
            <person name="Gross S."/>
            <person name="Joshi V."/>
            <person name="Fowler G."/>
            <person name="Nazareth L."/>
            <person name="Reid J."/>
            <person name="Worley K."/>
            <person name="Petrosino J."/>
            <person name="Highlander S."/>
            <person name="Gibbs R."/>
        </authorList>
    </citation>
    <scope>NUCLEOTIDE SEQUENCE [LARGE SCALE GENOMIC DNA]</scope>
    <source>
        <strain evidence="6 7">ATCC 700780</strain>
    </source>
</reference>
<dbReference type="EMBL" id="AEVF01000005">
    <property type="protein sequence ID" value="EFX40847.1"/>
    <property type="molecule type" value="Genomic_DNA"/>
</dbReference>
<evidence type="ECO:0000256" key="1">
    <source>
        <dbReference type="ARBA" id="ARBA00023015"/>
    </source>
</evidence>
<dbReference type="SUPFAM" id="SSF46955">
    <property type="entry name" value="Putative DNA-binding domain"/>
    <property type="match status" value="1"/>
</dbReference>
<dbReference type="eggNOG" id="COG0789">
    <property type="taxonomic scope" value="Bacteria"/>
</dbReference>
<dbReference type="PANTHER" id="PTHR30204:SF90">
    <property type="entry name" value="HTH-TYPE TRANSCRIPTIONAL ACTIVATOR MTA"/>
    <property type="match status" value="1"/>
</dbReference>
<feature type="domain" description="HTH merR-type" evidence="5">
    <location>
        <begin position="22"/>
        <end position="90"/>
    </location>
</feature>
<evidence type="ECO:0000256" key="4">
    <source>
        <dbReference type="ARBA" id="ARBA00023163"/>
    </source>
</evidence>
<evidence type="ECO:0000313" key="7">
    <source>
        <dbReference type="Proteomes" id="UP000010304"/>
    </source>
</evidence>
<keyword evidence="4" id="KW-0804">Transcription</keyword>
<dbReference type="Pfam" id="PF07739">
    <property type="entry name" value="TipAS"/>
    <property type="match status" value="1"/>
</dbReference>
<evidence type="ECO:0000256" key="3">
    <source>
        <dbReference type="ARBA" id="ARBA00023159"/>
    </source>
</evidence>
<dbReference type="PROSITE" id="PS50937">
    <property type="entry name" value="HTH_MERR_2"/>
    <property type="match status" value="1"/>
</dbReference>
<accession>E8KAJ6</accession>
<dbReference type="CDD" id="cd01106">
    <property type="entry name" value="HTH_TipAL-Mta"/>
    <property type="match status" value="1"/>
</dbReference>
<evidence type="ECO:0000259" key="5">
    <source>
        <dbReference type="PROSITE" id="PS50937"/>
    </source>
</evidence>
<dbReference type="PANTHER" id="PTHR30204">
    <property type="entry name" value="REDOX-CYCLING DRUG-SENSING TRANSCRIPTIONAL ACTIVATOR SOXR"/>
    <property type="match status" value="1"/>
</dbReference>
<dbReference type="Gene3D" id="1.10.490.50">
    <property type="entry name" value="Antibiotic binding domain of TipA-like multidrug resistance regulators"/>
    <property type="match status" value="1"/>
</dbReference>
<dbReference type="Gene3D" id="1.10.1660.10">
    <property type="match status" value="1"/>
</dbReference>
<keyword evidence="7" id="KW-1185">Reference proteome</keyword>
<gene>
    <name evidence="6" type="ORF">HMPREF9180_0501</name>
</gene>
<proteinExistence type="predicted"/>
<evidence type="ECO:0000256" key="2">
    <source>
        <dbReference type="ARBA" id="ARBA00023125"/>
    </source>
</evidence>
<dbReference type="AlphaFoldDB" id="E8KAJ6"/>
<dbReference type="InterPro" id="IPR047057">
    <property type="entry name" value="MerR_fam"/>
</dbReference>
<dbReference type="SMART" id="SM00422">
    <property type="entry name" value="HTH_MERR"/>
    <property type="match status" value="1"/>
</dbReference>
<dbReference type="InterPro" id="IPR000551">
    <property type="entry name" value="MerR-type_HTH_dom"/>
</dbReference>
<dbReference type="Pfam" id="PF13411">
    <property type="entry name" value="MerR_1"/>
    <property type="match status" value="1"/>
</dbReference>
<dbReference type="STRING" id="888746.HMPREF9180_0501"/>
<dbReference type="InterPro" id="IPR012925">
    <property type="entry name" value="TipAS_dom"/>
</dbReference>
<protein>
    <submittedName>
        <fullName evidence="6">TipAS antibiotic-recognition domain protein</fullName>
    </submittedName>
</protein>
<keyword evidence="1" id="KW-0805">Transcription regulation</keyword>
<keyword evidence="2" id="KW-0238">DNA-binding</keyword>
<dbReference type="InterPro" id="IPR009061">
    <property type="entry name" value="DNA-bd_dom_put_sf"/>
</dbReference>